<evidence type="ECO:0000313" key="2">
    <source>
        <dbReference type="Proteomes" id="UP001281614"/>
    </source>
</evidence>
<gene>
    <name evidence="1" type="ORF">CKAH01_01219</name>
</gene>
<organism evidence="1 2">
    <name type="scientific">Colletotrichum kahawae</name>
    <name type="common">Coffee berry disease fungus</name>
    <dbReference type="NCBI Taxonomy" id="34407"/>
    <lineage>
        <taxon>Eukaryota</taxon>
        <taxon>Fungi</taxon>
        <taxon>Dikarya</taxon>
        <taxon>Ascomycota</taxon>
        <taxon>Pezizomycotina</taxon>
        <taxon>Sordariomycetes</taxon>
        <taxon>Hypocreomycetidae</taxon>
        <taxon>Glomerellales</taxon>
        <taxon>Glomerellaceae</taxon>
        <taxon>Colletotrichum</taxon>
        <taxon>Colletotrichum gloeosporioides species complex</taxon>
    </lineage>
</organism>
<evidence type="ECO:0000313" key="1">
    <source>
        <dbReference type="EMBL" id="KAK2755327.1"/>
    </source>
</evidence>
<keyword evidence="2" id="KW-1185">Reference proteome</keyword>
<proteinExistence type="predicted"/>
<comment type="caution">
    <text evidence="1">The sequence shown here is derived from an EMBL/GenBank/DDBJ whole genome shotgun (WGS) entry which is preliminary data.</text>
</comment>
<sequence>MEGAPRVTTTSRGPFFFFFPSSSNRSCPSLNSTAAVIVDIRHWAFETGRCVRSFGFARTVWPDPDQLGRTIEPHNSWCSDVMQSPKTGFQASCALKEA</sequence>
<dbReference type="AlphaFoldDB" id="A0AAD9YCU7"/>
<protein>
    <submittedName>
        <fullName evidence="1">Uncharacterized protein</fullName>
    </submittedName>
</protein>
<dbReference type="Proteomes" id="UP001281614">
    <property type="component" value="Unassembled WGS sequence"/>
</dbReference>
<dbReference type="EMBL" id="VYYT01000222">
    <property type="protein sequence ID" value="KAK2755327.1"/>
    <property type="molecule type" value="Genomic_DNA"/>
</dbReference>
<accession>A0AAD9YCU7</accession>
<reference evidence="1" key="1">
    <citation type="submission" date="2023-02" db="EMBL/GenBank/DDBJ databases">
        <title>Colletotrichum kahawae CIFC_Que2 genome sequencing and assembly.</title>
        <authorList>
            <person name="Baroncelli R."/>
        </authorList>
    </citation>
    <scope>NUCLEOTIDE SEQUENCE</scope>
    <source>
        <strain evidence="1">CIFC_Que2</strain>
    </source>
</reference>
<name>A0AAD9YCU7_COLKA</name>